<dbReference type="EMBL" id="MHOQ01000001">
    <property type="protein sequence ID" value="OGZ67654.1"/>
    <property type="molecule type" value="Genomic_DNA"/>
</dbReference>
<name>A0A1G2HYN2_9BACT</name>
<proteinExistence type="predicted"/>
<organism evidence="2 3">
    <name type="scientific">Candidatus Staskawiczbacteria bacterium RIFCSPHIGHO2_02_FULL_33_16</name>
    <dbReference type="NCBI Taxonomy" id="1802204"/>
    <lineage>
        <taxon>Bacteria</taxon>
        <taxon>Candidatus Staskawicziibacteriota</taxon>
    </lineage>
</organism>
<feature type="transmembrane region" description="Helical" evidence="1">
    <location>
        <begin position="102"/>
        <end position="120"/>
    </location>
</feature>
<comment type="caution">
    <text evidence="2">The sequence shown here is derived from an EMBL/GenBank/DDBJ whole genome shotgun (WGS) entry which is preliminary data.</text>
</comment>
<feature type="transmembrane region" description="Helical" evidence="1">
    <location>
        <begin position="55"/>
        <end position="72"/>
    </location>
</feature>
<feature type="transmembrane region" description="Helical" evidence="1">
    <location>
        <begin position="78"/>
        <end position="95"/>
    </location>
</feature>
<evidence type="ECO:0000313" key="3">
    <source>
        <dbReference type="Proteomes" id="UP000179183"/>
    </source>
</evidence>
<evidence type="ECO:0008006" key="4">
    <source>
        <dbReference type="Google" id="ProtNLM"/>
    </source>
</evidence>
<evidence type="ECO:0000256" key="1">
    <source>
        <dbReference type="SAM" id="Phobius"/>
    </source>
</evidence>
<dbReference type="Proteomes" id="UP000179183">
    <property type="component" value="Unassembled WGS sequence"/>
</dbReference>
<reference evidence="2 3" key="1">
    <citation type="journal article" date="2016" name="Nat. Commun.">
        <title>Thousands of microbial genomes shed light on interconnected biogeochemical processes in an aquifer system.</title>
        <authorList>
            <person name="Anantharaman K."/>
            <person name="Brown C.T."/>
            <person name="Hug L.A."/>
            <person name="Sharon I."/>
            <person name="Castelle C.J."/>
            <person name="Probst A.J."/>
            <person name="Thomas B.C."/>
            <person name="Singh A."/>
            <person name="Wilkins M.J."/>
            <person name="Karaoz U."/>
            <person name="Brodie E.L."/>
            <person name="Williams K.H."/>
            <person name="Hubbard S.S."/>
            <person name="Banfield J.F."/>
        </authorList>
    </citation>
    <scope>NUCLEOTIDE SEQUENCE [LARGE SCALE GENOMIC DNA]</scope>
</reference>
<keyword evidence="1" id="KW-1133">Transmembrane helix</keyword>
<accession>A0A1G2HYN2</accession>
<evidence type="ECO:0000313" key="2">
    <source>
        <dbReference type="EMBL" id="OGZ67654.1"/>
    </source>
</evidence>
<sequence>MWFKYPLIILLFFLFALLQVSFLPHFSIMGVVPNLVFILFFLFIFFERENQGGETFFTVIIAGFFLDIFSTSFLGKSILLLLVMYLFLRAVTHFLKQKQGKYIIVYFMGLFSLCFVLYALSMYSLFSISIFLHLICNLLFALIGFYVYKIIYKNSDANNQLKLL</sequence>
<feature type="transmembrane region" description="Helical" evidence="1">
    <location>
        <begin position="32"/>
        <end position="48"/>
    </location>
</feature>
<protein>
    <recommendedName>
        <fullName evidence="4">Rod shape-determining protein MreD</fullName>
    </recommendedName>
</protein>
<keyword evidence="1" id="KW-0472">Membrane</keyword>
<keyword evidence="1" id="KW-0812">Transmembrane</keyword>
<gene>
    <name evidence="2" type="ORF">A3D34_01920</name>
</gene>
<feature type="transmembrane region" description="Helical" evidence="1">
    <location>
        <begin position="126"/>
        <end position="148"/>
    </location>
</feature>
<dbReference type="AlphaFoldDB" id="A0A1G2HYN2"/>